<comment type="caution">
    <text evidence="11">The sequence shown here is derived from an EMBL/GenBank/DDBJ whole genome shotgun (WGS) entry which is preliminary data.</text>
</comment>
<dbReference type="GO" id="GO:0015628">
    <property type="term" value="P:protein secretion by the type II secretion system"/>
    <property type="evidence" value="ECO:0007669"/>
    <property type="project" value="UniProtKB-UniRule"/>
</dbReference>
<dbReference type="Pfam" id="PF02501">
    <property type="entry name" value="T2SSI"/>
    <property type="match status" value="1"/>
</dbReference>
<dbReference type="InterPro" id="IPR003413">
    <property type="entry name" value="T2SS_GspI_C"/>
</dbReference>
<evidence type="ECO:0000256" key="1">
    <source>
        <dbReference type="ARBA" id="ARBA00004377"/>
    </source>
</evidence>
<dbReference type="Pfam" id="PF07963">
    <property type="entry name" value="N_methyl"/>
    <property type="match status" value="1"/>
</dbReference>
<dbReference type="InterPro" id="IPR010052">
    <property type="entry name" value="T2SS_protein-GspI"/>
</dbReference>
<dbReference type="GO" id="GO:0005886">
    <property type="term" value="C:plasma membrane"/>
    <property type="evidence" value="ECO:0007669"/>
    <property type="project" value="UniProtKB-SubCell"/>
</dbReference>
<dbReference type="InterPro" id="IPR012902">
    <property type="entry name" value="N_methyl_site"/>
</dbReference>
<dbReference type="NCBIfam" id="TIGR02532">
    <property type="entry name" value="IV_pilin_GFxxxE"/>
    <property type="match status" value="1"/>
</dbReference>
<dbReference type="SUPFAM" id="SSF54523">
    <property type="entry name" value="Pili subunits"/>
    <property type="match status" value="1"/>
</dbReference>
<name>A0A2U2BMH4_ALCFA</name>
<keyword evidence="4 9" id="KW-0488">Methylation</keyword>
<accession>A0A2U2BMH4</accession>
<comment type="function">
    <text evidence="9">Component of the type II secretion system required for the energy-dependent secretion of extracellular factors such as proteases and toxins from the periplasm.</text>
</comment>
<organism evidence="11 12">
    <name type="scientific">Alcaligenes faecalis</name>
    <dbReference type="NCBI Taxonomy" id="511"/>
    <lineage>
        <taxon>Bacteria</taxon>
        <taxon>Pseudomonadati</taxon>
        <taxon>Pseudomonadota</taxon>
        <taxon>Betaproteobacteria</taxon>
        <taxon>Burkholderiales</taxon>
        <taxon>Alcaligenaceae</taxon>
        <taxon>Alcaligenes</taxon>
    </lineage>
</organism>
<dbReference type="Gene3D" id="3.30.1300.30">
    <property type="entry name" value="GSPII I/J protein-like"/>
    <property type="match status" value="1"/>
</dbReference>
<evidence type="ECO:0000256" key="8">
    <source>
        <dbReference type="ARBA" id="ARBA00023136"/>
    </source>
</evidence>
<proteinExistence type="inferred from homology"/>
<dbReference type="RefSeq" id="WP_009460075.1">
    <property type="nucleotide sequence ID" value="NZ_CP023667.1"/>
</dbReference>
<dbReference type="EMBL" id="QEXO01000001">
    <property type="protein sequence ID" value="PWE15202.1"/>
    <property type="molecule type" value="Genomic_DNA"/>
</dbReference>
<evidence type="ECO:0000256" key="6">
    <source>
        <dbReference type="ARBA" id="ARBA00022692"/>
    </source>
</evidence>
<keyword evidence="5 9" id="KW-0997">Cell inner membrane</keyword>
<feature type="domain" description="Type II secretion system protein GspI C-terminal" evidence="10">
    <location>
        <begin position="39"/>
        <end position="104"/>
    </location>
</feature>
<comment type="PTM">
    <text evidence="9">Cleaved by prepilin peptidase.</text>
</comment>
<dbReference type="GO" id="GO:0015627">
    <property type="term" value="C:type II protein secretion system complex"/>
    <property type="evidence" value="ECO:0007669"/>
    <property type="project" value="UniProtKB-UniRule"/>
</dbReference>
<reference evidence="11 12" key="1">
    <citation type="submission" date="2018-05" db="EMBL/GenBank/DDBJ databases">
        <title>Genome Sequence of an Efficient Indole-Degrading Bacterium, Alcaligenes sp.YBY.</title>
        <authorList>
            <person name="Yang B."/>
        </authorList>
    </citation>
    <scope>NUCLEOTIDE SEQUENCE [LARGE SCALE GENOMIC DNA]</scope>
    <source>
        <strain evidence="11 12">YBY</strain>
    </source>
</reference>
<comment type="subcellular location">
    <subcellularLocation>
        <location evidence="1 9">Cell inner membrane</location>
        <topology evidence="1 9">Single-pass membrane protein</topology>
    </subcellularLocation>
</comment>
<protein>
    <recommendedName>
        <fullName evidence="9">Type II secretion system protein I</fullName>
        <shortName evidence="9">T2SS minor pseudopilin I</shortName>
    </recommendedName>
</protein>
<keyword evidence="8" id="KW-0472">Membrane</keyword>
<gene>
    <name evidence="11" type="primary">gspI</name>
    <name evidence="11" type="ORF">DF183_00225</name>
</gene>
<dbReference type="PANTHER" id="PTHR38779">
    <property type="entry name" value="TYPE II SECRETION SYSTEM PROTEIN I-RELATED"/>
    <property type="match status" value="1"/>
</dbReference>
<dbReference type="STRING" id="511.UZ73_04635"/>
<evidence type="ECO:0000256" key="4">
    <source>
        <dbReference type="ARBA" id="ARBA00022481"/>
    </source>
</evidence>
<dbReference type="AlphaFoldDB" id="A0A2U2BMH4"/>
<reference evidence="11 12" key="2">
    <citation type="submission" date="2018-05" db="EMBL/GenBank/DDBJ databases">
        <authorList>
            <person name="Lanie J.A."/>
            <person name="Ng W.-L."/>
            <person name="Kazmierczak K.M."/>
            <person name="Andrzejewski T.M."/>
            <person name="Davidsen T.M."/>
            <person name="Wayne K.J."/>
            <person name="Tettelin H."/>
            <person name="Glass J.I."/>
            <person name="Rusch D."/>
            <person name="Podicherti R."/>
            <person name="Tsui H.-C.T."/>
            <person name="Winkler M.E."/>
        </authorList>
    </citation>
    <scope>NUCLEOTIDE SEQUENCE [LARGE SCALE GENOMIC DNA]</scope>
    <source>
        <strain evidence="11 12">YBY</strain>
    </source>
</reference>
<comment type="similarity">
    <text evidence="2 9">Belongs to the GSP I family.</text>
</comment>
<evidence type="ECO:0000313" key="12">
    <source>
        <dbReference type="Proteomes" id="UP000245216"/>
    </source>
</evidence>
<comment type="subunit">
    <text evidence="9">Type II secretion is composed of four main components: the outer membrane complex, the inner membrane complex, the cytoplasmic secretion ATPase and the periplasm-spanning pseudopilus.</text>
</comment>
<evidence type="ECO:0000313" key="11">
    <source>
        <dbReference type="EMBL" id="PWE15202.1"/>
    </source>
</evidence>
<evidence type="ECO:0000256" key="5">
    <source>
        <dbReference type="ARBA" id="ARBA00022519"/>
    </source>
</evidence>
<dbReference type="PANTHER" id="PTHR38779:SF2">
    <property type="entry name" value="TYPE II SECRETION SYSTEM PROTEIN I-RELATED"/>
    <property type="match status" value="1"/>
</dbReference>
<evidence type="ECO:0000256" key="9">
    <source>
        <dbReference type="RuleBase" id="RU368030"/>
    </source>
</evidence>
<evidence type="ECO:0000256" key="2">
    <source>
        <dbReference type="ARBA" id="ARBA00008358"/>
    </source>
</evidence>
<dbReference type="Proteomes" id="UP000245216">
    <property type="component" value="Unassembled WGS sequence"/>
</dbReference>
<keyword evidence="7" id="KW-1133">Transmembrane helix</keyword>
<keyword evidence="6" id="KW-0812">Transmembrane</keyword>
<evidence type="ECO:0000256" key="7">
    <source>
        <dbReference type="ARBA" id="ARBA00022989"/>
    </source>
</evidence>
<sequence>MTERGMSLIEVLIALAIVSVALTAGLRALGLSASGSQAMHERSLALLAVDGVVAEMRLRRLFPEPGETVVPCRQGPLNLQCKQTVQATANRFFRQVTVQASMPKGPVLAELHATLASLP</sequence>
<keyword evidence="3" id="KW-1003">Cell membrane</keyword>
<evidence type="ECO:0000256" key="3">
    <source>
        <dbReference type="ARBA" id="ARBA00022475"/>
    </source>
</evidence>
<dbReference type="NCBIfam" id="TIGR01707">
    <property type="entry name" value="gspI"/>
    <property type="match status" value="1"/>
</dbReference>
<evidence type="ECO:0000259" key="10">
    <source>
        <dbReference type="Pfam" id="PF02501"/>
    </source>
</evidence>
<dbReference type="OrthoDB" id="5296572at2"/>
<dbReference type="InterPro" id="IPR045584">
    <property type="entry name" value="Pilin-like"/>
</dbReference>
<dbReference type="PROSITE" id="PS00409">
    <property type="entry name" value="PROKAR_NTER_METHYL"/>
    <property type="match status" value="1"/>
</dbReference>